<reference evidence="1 2" key="1">
    <citation type="journal article" date="2018" name="Sci. Rep.">
        <title>Genome sequence of the cauliflower mushroom Sparassis crispa (Hanabiratake) and its association with beneficial usage.</title>
        <authorList>
            <person name="Kiyama R."/>
            <person name="Furutani Y."/>
            <person name="Kawaguchi K."/>
            <person name="Nakanishi T."/>
        </authorList>
    </citation>
    <scope>NUCLEOTIDE SEQUENCE [LARGE SCALE GENOMIC DNA]</scope>
</reference>
<keyword evidence="2" id="KW-1185">Reference proteome</keyword>
<accession>A0A401GFC0</accession>
<dbReference type="RefSeq" id="XP_027611738.1">
    <property type="nucleotide sequence ID" value="XM_027755937.1"/>
</dbReference>
<dbReference type="EMBL" id="BFAD01000003">
    <property type="protein sequence ID" value="GBE80825.1"/>
    <property type="molecule type" value="Genomic_DNA"/>
</dbReference>
<sequence>MVHVKRVELHMYVASVRGGKEESFEELRVEDYIHAYEKTGKPPAPCPQVPTDDAERATLGLPPLFKPRTVVPPEFPETHVFRPTADPYDKHNVFHSIVFQPDFCNWSFEELRCSAYADDKKYMPVPVVHKVSPAVIIDGEKNSDFLDCISSMPAYQKHSFEELRLAYIRYGRQLTSAEIFSRAQKRIRPA</sequence>
<protein>
    <submittedName>
        <fullName evidence="1">Uncharacterized protein</fullName>
    </submittedName>
</protein>
<evidence type="ECO:0000313" key="1">
    <source>
        <dbReference type="EMBL" id="GBE80825.1"/>
    </source>
</evidence>
<dbReference type="Gene3D" id="1.10.10.2360">
    <property type="match status" value="1"/>
</dbReference>
<evidence type="ECO:0000313" key="2">
    <source>
        <dbReference type="Proteomes" id="UP000287166"/>
    </source>
</evidence>
<organism evidence="1 2">
    <name type="scientific">Sparassis crispa</name>
    <dbReference type="NCBI Taxonomy" id="139825"/>
    <lineage>
        <taxon>Eukaryota</taxon>
        <taxon>Fungi</taxon>
        <taxon>Dikarya</taxon>
        <taxon>Basidiomycota</taxon>
        <taxon>Agaricomycotina</taxon>
        <taxon>Agaricomycetes</taxon>
        <taxon>Polyporales</taxon>
        <taxon>Sparassidaceae</taxon>
        <taxon>Sparassis</taxon>
    </lineage>
</organism>
<dbReference type="OrthoDB" id="3234974at2759"/>
<proteinExistence type="predicted"/>
<dbReference type="AlphaFoldDB" id="A0A401GFC0"/>
<dbReference type="GeneID" id="38777742"/>
<dbReference type="InParanoid" id="A0A401GFC0"/>
<dbReference type="Proteomes" id="UP000287166">
    <property type="component" value="Unassembled WGS sequence"/>
</dbReference>
<name>A0A401GFC0_9APHY</name>
<gene>
    <name evidence="1" type="ORF">SCP_0305450</name>
</gene>
<comment type="caution">
    <text evidence="1">The sequence shown here is derived from an EMBL/GenBank/DDBJ whole genome shotgun (WGS) entry which is preliminary data.</text>
</comment>